<accession>A0A377FXV2</accession>
<sequence>MKLDKGVSMKMIEVTPLDFNEKGLKDFIEKNLDEIERSADYLNYPVIYILNGQKEAYIGETVHFQKRMKQHLKLKQTDRKNVDQINLVKHETFNRSATFHLETKLINYFLGDEKYTLQNKSKTASDFTHNYYNKSFYDNELFPKLWDALHKNKLVENNLHAIENKDIFKLSPFKELSIEQIDLKERVLKFCEERITESKPDDTYGDLYVIEGEAGVGKSVVLSSIFNTIQARTNEAGSNLYQTENYLVVNHEEMLKTYKGIAKQVKHLKAVNFVKPTPLLNKLQDKKVDIILVDEAHLLLTKSDAYNNFRAENHLEELMKRAKIVIVIFDQHQVLKLKSRWNQGLLESFKQKAKVARTYQLTNQFRMQAGKDVIDWIDAFKTKKIKTFPQSSGYDLRIFETLEEMHQVIMKQDKLHGLSRVVSTFDYIHKKDGETYYVYESNGNYKLPWNTTGGKTTWAEKSETIAEAGSIYTIQGFDLNYVGVVLGPSVTYDETKNCLVIDTNLYKDTGAYAGIDGVKDVELAKEQIVLNSINVLMKRGVRGLYLYASNQALRDKLLHIQREKVQT</sequence>
<protein>
    <submittedName>
        <fullName evidence="2">Uncharacterized conserved protein</fullName>
    </submittedName>
</protein>
<dbReference type="EMBL" id="UGGP01000001">
    <property type="protein sequence ID" value="STO09265.1"/>
    <property type="molecule type" value="Genomic_DNA"/>
</dbReference>
<evidence type="ECO:0000313" key="3">
    <source>
        <dbReference type="Proteomes" id="UP000254060"/>
    </source>
</evidence>
<gene>
    <name evidence="2" type="ORF">NCTC13163_02682</name>
</gene>
<dbReference type="InterPro" id="IPR018647">
    <property type="entry name" value="SLFN_3-like_DNA/RNA_helicase"/>
</dbReference>
<dbReference type="PROSITE" id="PS50164">
    <property type="entry name" value="GIY_YIG"/>
    <property type="match status" value="1"/>
</dbReference>
<dbReference type="InterPro" id="IPR027417">
    <property type="entry name" value="P-loop_NTPase"/>
</dbReference>
<name>A0A377FXV2_9BACL</name>
<dbReference type="SUPFAM" id="SSF52540">
    <property type="entry name" value="P-loop containing nucleoside triphosphate hydrolases"/>
    <property type="match status" value="1"/>
</dbReference>
<dbReference type="Pfam" id="PF01541">
    <property type="entry name" value="GIY-YIG"/>
    <property type="match status" value="1"/>
</dbReference>
<dbReference type="CDD" id="cd10439">
    <property type="entry name" value="GIY-YIG_COG3410"/>
    <property type="match status" value="1"/>
</dbReference>
<dbReference type="AlphaFoldDB" id="A0A377FXV2"/>
<proteinExistence type="predicted"/>
<dbReference type="Pfam" id="PF09848">
    <property type="entry name" value="SLFN-g3_helicase"/>
    <property type="match status" value="1"/>
</dbReference>
<dbReference type="Gene3D" id="3.40.50.300">
    <property type="entry name" value="P-loop containing nucleotide triphosphate hydrolases"/>
    <property type="match status" value="1"/>
</dbReference>
<dbReference type="InterPro" id="IPR000305">
    <property type="entry name" value="GIY-YIG_endonuc"/>
</dbReference>
<reference evidence="2 3" key="1">
    <citation type="submission" date="2018-06" db="EMBL/GenBank/DDBJ databases">
        <authorList>
            <consortium name="Pathogen Informatics"/>
            <person name="Doyle S."/>
        </authorList>
    </citation>
    <scope>NUCLEOTIDE SEQUENCE [LARGE SCALE GENOMIC DNA]</scope>
    <source>
        <strain evidence="2 3">NCTC13163</strain>
    </source>
</reference>
<evidence type="ECO:0000313" key="2">
    <source>
        <dbReference type="EMBL" id="STO09265.1"/>
    </source>
</evidence>
<feature type="domain" description="GIY-YIG" evidence="1">
    <location>
        <begin position="43"/>
        <end position="117"/>
    </location>
</feature>
<dbReference type="Proteomes" id="UP000254060">
    <property type="component" value="Unassembled WGS sequence"/>
</dbReference>
<evidence type="ECO:0000259" key="1">
    <source>
        <dbReference type="PROSITE" id="PS50164"/>
    </source>
</evidence>
<organism evidence="2 3">
    <name type="scientific">Exiguobacterium aurantiacum</name>
    <dbReference type="NCBI Taxonomy" id="33987"/>
    <lineage>
        <taxon>Bacteria</taxon>
        <taxon>Bacillati</taxon>
        <taxon>Bacillota</taxon>
        <taxon>Bacilli</taxon>
        <taxon>Bacillales</taxon>
        <taxon>Bacillales Family XII. Incertae Sedis</taxon>
        <taxon>Exiguobacterium</taxon>
    </lineage>
</organism>
<dbReference type="STRING" id="1397694.GCA_000702585_00107"/>